<evidence type="ECO:0000313" key="2">
    <source>
        <dbReference type="Proteomes" id="UP000315295"/>
    </source>
</evidence>
<evidence type="ECO:0000313" key="1">
    <source>
        <dbReference type="EMBL" id="TQD96266.1"/>
    </source>
</evidence>
<dbReference type="EMBL" id="VIEB01000294">
    <property type="protein sequence ID" value="TQD96266.1"/>
    <property type="molecule type" value="Genomic_DNA"/>
</dbReference>
<dbReference type="AlphaFoldDB" id="A0A540MC23"/>
<proteinExistence type="predicted"/>
<name>A0A540MC23_MALBA</name>
<keyword evidence="2" id="KW-1185">Reference proteome</keyword>
<protein>
    <submittedName>
        <fullName evidence="1">Uncharacterized protein</fullName>
    </submittedName>
</protein>
<comment type="caution">
    <text evidence="1">The sequence shown here is derived from an EMBL/GenBank/DDBJ whole genome shotgun (WGS) entry which is preliminary data.</text>
</comment>
<accession>A0A540MC23</accession>
<reference evidence="1 2" key="1">
    <citation type="journal article" date="2019" name="G3 (Bethesda)">
        <title>Sequencing of a Wild Apple (Malus baccata) Genome Unravels the Differences Between Cultivated and Wild Apple Species Regarding Disease Resistance and Cold Tolerance.</title>
        <authorList>
            <person name="Chen X."/>
        </authorList>
    </citation>
    <scope>NUCLEOTIDE SEQUENCE [LARGE SCALE GENOMIC DNA]</scope>
    <source>
        <strain evidence="2">cv. Shandingzi</strain>
        <tissue evidence="1">Leaves</tissue>
    </source>
</reference>
<sequence length="51" mass="5904">MTDTMITIAFEIDFTTKPQTPSNIIILECNNNRISETQKISVKEVWTKFDP</sequence>
<gene>
    <name evidence="1" type="ORF">C1H46_018032</name>
</gene>
<dbReference type="Proteomes" id="UP000315295">
    <property type="component" value="Unassembled WGS sequence"/>
</dbReference>
<organism evidence="1 2">
    <name type="scientific">Malus baccata</name>
    <name type="common">Siberian crab apple</name>
    <name type="synonym">Pyrus baccata</name>
    <dbReference type="NCBI Taxonomy" id="106549"/>
    <lineage>
        <taxon>Eukaryota</taxon>
        <taxon>Viridiplantae</taxon>
        <taxon>Streptophyta</taxon>
        <taxon>Embryophyta</taxon>
        <taxon>Tracheophyta</taxon>
        <taxon>Spermatophyta</taxon>
        <taxon>Magnoliopsida</taxon>
        <taxon>eudicotyledons</taxon>
        <taxon>Gunneridae</taxon>
        <taxon>Pentapetalae</taxon>
        <taxon>rosids</taxon>
        <taxon>fabids</taxon>
        <taxon>Rosales</taxon>
        <taxon>Rosaceae</taxon>
        <taxon>Amygdaloideae</taxon>
        <taxon>Maleae</taxon>
        <taxon>Malus</taxon>
    </lineage>
</organism>